<dbReference type="Pfam" id="PF21906">
    <property type="entry name" value="WHD_NrtR"/>
    <property type="match status" value="1"/>
</dbReference>
<protein>
    <recommendedName>
        <fullName evidence="1">NrtR DNA-binding winged helix domain-containing protein</fullName>
    </recommendedName>
</protein>
<dbReference type="InterPro" id="IPR036390">
    <property type="entry name" value="WH_DNA-bd_sf"/>
</dbReference>
<feature type="domain" description="NrtR DNA-binding winged helix" evidence="1">
    <location>
        <begin position="25"/>
        <end position="70"/>
    </location>
</feature>
<organism evidence="2 3">
    <name type="scientific">Maribacter polysiphoniae</name>
    <dbReference type="NCBI Taxonomy" id="429344"/>
    <lineage>
        <taxon>Bacteria</taxon>
        <taxon>Pseudomonadati</taxon>
        <taxon>Bacteroidota</taxon>
        <taxon>Flavobacteriia</taxon>
        <taxon>Flavobacteriales</taxon>
        <taxon>Flavobacteriaceae</taxon>
        <taxon>Maribacter</taxon>
    </lineage>
</organism>
<sequence length="82" mass="9563">MMGHQEIAENALETLKDNPDRKLVGMNLLPEKLTMKELQKVYEVIFSENYAGLSFKKNVEHGYFIVTREVVRGWGTQRTLFM</sequence>
<dbReference type="EMBL" id="JACWLN010000018">
    <property type="protein sequence ID" value="MBD1263126.1"/>
    <property type="molecule type" value="Genomic_DNA"/>
</dbReference>
<dbReference type="InterPro" id="IPR054105">
    <property type="entry name" value="WHD_NrtR"/>
</dbReference>
<evidence type="ECO:0000313" key="3">
    <source>
        <dbReference type="Proteomes" id="UP000651837"/>
    </source>
</evidence>
<accession>A0ABR7W7P2</accession>
<keyword evidence="3" id="KW-1185">Reference proteome</keyword>
<gene>
    <name evidence="2" type="ORF">HZY62_21230</name>
</gene>
<evidence type="ECO:0000259" key="1">
    <source>
        <dbReference type="Pfam" id="PF21906"/>
    </source>
</evidence>
<dbReference type="RefSeq" id="WP_109655082.1">
    <property type="nucleotide sequence ID" value="NZ_JACWLN010000018.1"/>
</dbReference>
<evidence type="ECO:0000313" key="2">
    <source>
        <dbReference type="EMBL" id="MBD1263126.1"/>
    </source>
</evidence>
<dbReference type="InterPro" id="IPR036388">
    <property type="entry name" value="WH-like_DNA-bd_sf"/>
</dbReference>
<name>A0ABR7W7P2_9FLAO</name>
<dbReference type="Proteomes" id="UP000651837">
    <property type="component" value="Unassembled WGS sequence"/>
</dbReference>
<reference evidence="2 3" key="1">
    <citation type="submission" date="2020-07" db="EMBL/GenBank/DDBJ databases">
        <title>The draft genome sequence of Maribacter polysiphoniae KCTC 22021.</title>
        <authorList>
            <person name="Mu L."/>
        </authorList>
    </citation>
    <scope>NUCLEOTIDE SEQUENCE [LARGE SCALE GENOMIC DNA]</scope>
    <source>
        <strain evidence="2 3">KCTC 22021</strain>
    </source>
</reference>
<dbReference type="SUPFAM" id="SSF46785">
    <property type="entry name" value="Winged helix' DNA-binding domain"/>
    <property type="match status" value="1"/>
</dbReference>
<comment type="caution">
    <text evidence="2">The sequence shown here is derived from an EMBL/GenBank/DDBJ whole genome shotgun (WGS) entry which is preliminary data.</text>
</comment>
<dbReference type="Gene3D" id="1.10.10.10">
    <property type="entry name" value="Winged helix-like DNA-binding domain superfamily/Winged helix DNA-binding domain"/>
    <property type="match status" value="1"/>
</dbReference>
<proteinExistence type="predicted"/>